<name>A0ABN7XIN8_GIGMA</name>
<sequence length="113" mass="13084">KSDFLSNRDRNNHINRKNKCRPPNYPQLPVILPEPKPQMQTPADVNNQRNNILSIEDLANWLANLEIKNNPTIISKKVPKTDAEWFDLMEKTSYSPQKEDPSPEPEIIPDPEL</sequence>
<proteinExistence type="predicted"/>
<evidence type="ECO:0000256" key="1">
    <source>
        <dbReference type="SAM" id="MobiDB-lite"/>
    </source>
</evidence>
<dbReference type="EMBL" id="CAJVQB010140854">
    <property type="protein sequence ID" value="CAG8854650.1"/>
    <property type="molecule type" value="Genomic_DNA"/>
</dbReference>
<feature type="non-terminal residue" evidence="2">
    <location>
        <position position="1"/>
    </location>
</feature>
<feature type="compositionally biased region" description="Basic and acidic residues" evidence="1">
    <location>
        <begin position="1"/>
        <end position="12"/>
    </location>
</feature>
<organism evidence="2 3">
    <name type="scientific">Gigaspora margarita</name>
    <dbReference type="NCBI Taxonomy" id="4874"/>
    <lineage>
        <taxon>Eukaryota</taxon>
        <taxon>Fungi</taxon>
        <taxon>Fungi incertae sedis</taxon>
        <taxon>Mucoromycota</taxon>
        <taxon>Glomeromycotina</taxon>
        <taxon>Glomeromycetes</taxon>
        <taxon>Diversisporales</taxon>
        <taxon>Gigasporaceae</taxon>
        <taxon>Gigaspora</taxon>
    </lineage>
</organism>
<reference evidence="2 3" key="1">
    <citation type="submission" date="2021-06" db="EMBL/GenBank/DDBJ databases">
        <authorList>
            <person name="Kallberg Y."/>
            <person name="Tangrot J."/>
            <person name="Rosling A."/>
        </authorList>
    </citation>
    <scope>NUCLEOTIDE SEQUENCE [LARGE SCALE GENOMIC DNA]</scope>
    <source>
        <strain evidence="2 3">120-4 pot B 10/14</strain>
    </source>
</reference>
<evidence type="ECO:0000313" key="2">
    <source>
        <dbReference type="EMBL" id="CAG8854650.1"/>
    </source>
</evidence>
<evidence type="ECO:0000313" key="3">
    <source>
        <dbReference type="Proteomes" id="UP000789901"/>
    </source>
</evidence>
<feature type="non-terminal residue" evidence="2">
    <location>
        <position position="113"/>
    </location>
</feature>
<feature type="region of interest" description="Disordered" evidence="1">
    <location>
        <begin position="1"/>
        <end position="27"/>
    </location>
</feature>
<accession>A0ABN7XIN8</accession>
<gene>
    <name evidence="2" type="ORF">GMARGA_LOCUS43471</name>
</gene>
<comment type="caution">
    <text evidence="2">The sequence shown here is derived from an EMBL/GenBank/DDBJ whole genome shotgun (WGS) entry which is preliminary data.</text>
</comment>
<dbReference type="Proteomes" id="UP000789901">
    <property type="component" value="Unassembled WGS sequence"/>
</dbReference>
<protein>
    <submittedName>
        <fullName evidence="2">14044_t:CDS:1</fullName>
    </submittedName>
</protein>
<keyword evidence="3" id="KW-1185">Reference proteome</keyword>
<feature type="region of interest" description="Disordered" evidence="1">
    <location>
        <begin position="90"/>
        <end position="113"/>
    </location>
</feature>